<evidence type="ECO:0000256" key="1">
    <source>
        <dbReference type="ARBA" id="ARBA00010609"/>
    </source>
</evidence>
<dbReference type="STRING" id="630515.SAMN04489812_4354"/>
<dbReference type="InterPro" id="IPR002355">
    <property type="entry name" value="Cu_oxidase_Cu_BS"/>
</dbReference>
<evidence type="ECO:0000313" key="7">
    <source>
        <dbReference type="EMBL" id="SDT15425.1"/>
    </source>
</evidence>
<sequence length="524" mass="57579">MRRRTLLTAAGIGLAGAAVGGLAGCADSPADQTARLLPSTGRLPAPYQVPLPIPAIKEPVARRNGVTRYEIIQRTADVEILPGTRTTIMGYDGSFPGPTIRARRGERVVVRHRNRLPVPTVVHLHGGNTAAEDDGYPVDLVLPVRDADRFEHGGGSMGGGHAPMAMNGDVSHGFRDYHYDHDQQAATLWYHDHRMDFTGAQVWRGLAGFHLINDDVEDGLGLPHDERDIPLMLTDRSFAEDGSLLYPAADPQLVDKPGVTEDYASGVLGDVILVNGAPWPELEVEAARYRFRILNASNARRYQLQLDPPPPGGTAFTQVGSDAGLLAAPVKHGDLTIAAAERYDTIVDFSGYPVGTRVELRNALGSGRTAQVMRFTVARQAADDSTVPAKLAEIEPLNIAGAVHREWRFARKRTHGMTMWAINGKFFDPQRMDADPRLGRTEVWRFATDLHHPVHVHLSPFQVLSRNGHPPGPTDAGWKDTLDLRPTEYADVAIRFENHRGHYLMHCHNLEHEDMGMMSAFKVV</sequence>
<dbReference type="Proteomes" id="UP000199103">
    <property type="component" value="Chromosome I"/>
</dbReference>
<keyword evidence="7" id="KW-0167">Capsid protein</keyword>
<dbReference type="PANTHER" id="PTHR48267">
    <property type="entry name" value="CUPREDOXIN SUPERFAMILY PROTEIN"/>
    <property type="match status" value="1"/>
</dbReference>
<feature type="domain" description="Plastocyanin-like" evidence="6">
    <location>
        <begin position="76"/>
        <end position="137"/>
    </location>
</feature>
<dbReference type="PROSITE" id="PS51257">
    <property type="entry name" value="PROKAR_LIPOPROTEIN"/>
    <property type="match status" value="1"/>
</dbReference>
<dbReference type="SUPFAM" id="SSF49503">
    <property type="entry name" value="Cupredoxins"/>
    <property type="match status" value="3"/>
</dbReference>
<dbReference type="GO" id="GO:0016491">
    <property type="term" value="F:oxidoreductase activity"/>
    <property type="evidence" value="ECO:0007669"/>
    <property type="project" value="UniProtKB-KW"/>
</dbReference>
<dbReference type="PROSITE" id="PS00079">
    <property type="entry name" value="MULTICOPPER_OXIDASE1"/>
    <property type="match status" value="1"/>
</dbReference>
<evidence type="ECO:0000259" key="6">
    <source>
        <dbReference type="Pfam" id="PF07732"/>
    </source>
</evidence>
<feature type="chain" id="PRO_5039288307" evidence="4">
    <location>
        <begin position="24"/>
        <end position="524"/>
    </location>
</feature>
<dbReference type="RefSeq" id="WP_091527479.1">
    <property type="nucleotide sequence ID" value="NZ_LT629772.1"/>
</dbReference>
<keyword evidence="2" id="KW-0479">Metal-binding</keyword>
<dbReference type="OrthoDB" id="345021at2"/>
<feature type="signal peptide" evidence="4">
    <location>
        <begin position="1"/>
        <end position="23"/>
    </location>
</feature>
<organism evidence="7 8">
    <name type="scientific">Microlunatus soli</name>
    <dbReference type="NCBI Taxonomy" id="630515"/>
    <lineage>
        <taxon>Bacteria</taxon>
        <taxon>Bacillati</taxon>
        <taxon>Actinomycetota</taxon>
        <taxon>Actinomycetes</taxon>
        <taxon>Propionibacteriales</taxon>
        <taxon>Propionibacteriaceae</taxon>
        <taxon>Microlunatus</taxon>
    </lineage>
</organism>
<evidence type="ECO:0000259" key="5">
    <source>
        <dbReference type="Pfam" id="PF07731"/>
    </source>
</evidence>
<dbReference type="PROSITE" id="PS00080">
    <property type="entry name" value="MULTICOPPER_OXIDASE2"/>
    <property type="match status" value="1"/>
</dbReference>
<dbReference type="Gene3D" id="2.60.40.420">
    <property type="entry name" value="Cupredoxins - blue copper proteins"/>
    <property type="match status" value="3"/>
</dbReference>
<comment type="similarity">
    <text evidence="1">Belongs to the multicopper oxidase family.</text>
</comment>
<gene>
    <name evidence="7" type="ORF">SAMN04489812_4354</name>
</gene>
<dbReference type="EMBL" id="LT629772">
    <property type="protein sequence ID" value="SDT15425.1"/>
    <property type="molecule type" value="Genomic_DNA"/>
</dbReference>
<dbReference type="GO" id="GO:0005507">
    <property type="term" value="F:copper ion binding"/>
    <property type="evidence" value="ECO:0007669"/>
    <property type="project" value="InterPro"/>
</dbReference>
<proteinExistence type="inferred from homology"/>
<feature type="domain" description="Plastocyanin-like" evidence="5">
    <location>
        <begin position="418"/>
        <end position="523"/>
    </location>
</feature>
<evidence type="ECO:0000256" key="3">
    <source>
        <dbReference type="ARBA" id="ARBA00023002"/>
    </source>
</evidence>
<name>A0A1H1Y1Y1_9ACTN</name>
<keyword evidence="7" id="KW-0946">Virion</keyword>
<reference evidence="7 8" key="1">
    <citation type="submission" date="2016-10" db="EMBL/GenBank/DDBJ databases">
        <authorList>
            <person name="de Groot N.N."/>
        </authorList>
    </citation>
    <scope>NUCLEOTIDE SEQUENCE [LARGE SCALE GENOMIC DNA]</scope>
    <source>
        <strain evidence="7 8">DSM 21800</strain>
    </source>
</reference>
<feature type="domain" description="Plastocyanin-like" evidence="6">
    <location>
        <begin position="175"/>
        <end position="215"/>
    </location>
</feature>
<dbReference type="InterPro" id="IPR011706">
    <property type="entry name" value="Cu-oxidase_C"/>
</dbReference>
<dbReference type="Pfam" id="PF07732">
    <property type="entry name" value="Cu-oxidase_3"/>
    <property type="match status" value="2"/>
</dbReference>
<dbReference type="InterPro" id="IPR033138">
    <property type="entry name" value="Cu_oxidase_CS"/>
</dbReference>
<evidence type="ECO:0000256" key="4">
    <source>
        <dbReference type="SAM" id="SignalP"/>
    </source>
</evidence>
<evidence type="ECO:0000313" key="8">
    <source>
        <dbReference type="Proteomes" id="UP000199103"/>
    </source>
</evidence>
<dbReference type="Pfam" id="PF07731">
    <property type="entry name" value="Cu-oxidase_2"/>
    <property type="match status" value="1"/>
</dbReference>
<evidence type="ECO:0000256" key="2">
    <source>
        <dbReference type="ARBA" id="ARBA00022723"/>
    </source>
</evidence>
<accession>A0A1H1Y1Y1</accession>
<dbReference type="InterPro" id="IPR011707">
    <property type="entry name" value="Cu-oxidase-like_N"/>
</dbReference>
<dbReference type="InterPro" id="IPR008972">
    <property type="entry name" value="Cupredoxin"/>
</dbReference>
<keyword evidence="3" id="KW-0560">Oxidoreductase</keyword>
<protein>
    <submittedName>
        <fullName evidence="7">Spore coat protein A</fullName>
    </submittedName>
</protein>
<dbReference type="InterPro" id="IPR045087">
    <property type="entry name" value="Cu-oxidase_fam"/>
</dbReference>
<dbReference type="PANTHER" id="PTHR48267:SF1">
    <property type="entry name" value="BILIRUBIN OXIDASE"/>
    <property type="match status" value="1"/>
</dbReference>
<dbReference type="AlphaFoldDB" id="A0A1H1Y1Y1"/>
<keyword evidence="8" id="KW-1185">Reference proteome</keyword>
<keyword evidence="4" id="KW-0732">Signal</keyword>